<evidence type="ECO:0000256" key="1">
    <source>
        <dbReference type="ARBA" id="ARBA00022723"/>
    </source>
</evidence>
<keyword evidence="1 3" id="KW-0479">Metal-binding</keyword>
<name>A0A1G9MFG9_9RHOB</name>
<evidence type="ECO:0000313" key="6">
    <source>
        <dbReference type="Proteomes" id="UP000199382"/>
    </source>
</evidence>
<feature type="binding site" evidence="4">
    <location>
        <position position="336"/>
    </location>
    <ligand>
        <name>Mg(2+)</name>
        <dbReference type="ChEBI" id="CHEBI:18420"/>
        <label>1</label>
    </ligand>
</feature>
<evidence type="ECO:0000256" key="3">
    <source>
        <dbReference type="PIRSR" id="PIRSR600760-2"/>
    </source>
</evidence>
<feature type="binding site" evidence="3">
    <location>
        <position position="88"/>
    </location>
    <ligand>
        <name>Mg(2+)</name>
        <dbReference type="ChEBI" id="CHEBI:18420"/>
        <label>1</label>
        <note>catalytic</note>
    </ligand>
</feature>
<feature type="binding site" evidence="4">
    <location>
        <position position="528"/>
    </location>
    <ligand>
        <name>Mg(2+)</name>
        <dbReference type="ChEBI" id="CHEBI:18420"/>
        <label>1</label>
    </ligand>
</feature>
<dbReference type="Pfam" id="PF03747">
    <property type="entry name" value="ADP_ribosyl_GH"/>
    <property type="match status" value="1"/>
</dbReference>
<dbReference type="Gene3D" id="3.30.540.10">
    <property type="entry name" value="Fructose-1,6-Bisphosphatase, subunit A, domain 1"/>
    <property type="match status" value="1"/>
</dbReference>
<evidence type="ECO:0000256" key="4">
    <source>
        <dbReference type="PIRSR" id="PIRSR605502-1"/>
    </source>
</evidence>
<dbReference type="Gene3D" id="3.40.190.80">
    <property type="match status" value="1"/>
</dbReference>
<dbReference type="PRINTS" id="PR00377">
    <property type="entry name" value="IMPHPHTASES"/>
</dbReference>
<dbReference type="PANTHER" id="PTHR16222">
    <property type="entry name" value="ADP-RIBOSYLGLYCOHYDROLASE"/>
    <property type="match status" value="1"/>
</dbReference>
<dbReference type="PANTHER" id="PTHR16222:SF35">
    <property type="entry name" value="ADP-RIBOSYLGLYCOHYDROLASE"/>
    <property type="match status" value="1"/>
</dbReference>
<dbReference type="AlphaFoldDB" id="A0A1G9MFG9"/>
<reference evidence="5 6" key="1">
    <citation type="submission" date="2016-10" db="EMBL/GenBank/DDBJ databases">
        <authorList>
            <person name="de Groot N.N."/>
        </authorList>
    </citation>
    <scope>NUCLEOTIDE SEQUENCE [LARGE SCALE GENOMIC DNA]</scope>
    <source>
        <strain evidence="5 6">DSM 25294</strain>
    </source>
</reference>
<feature type="binding site" evidence="4">
    <location>
        <position position="337"/>
    </location>
    <ligand>
        <name>Mg(2+)</name>
        <dbReference type="ChEBI" id="CHEBI:18420"/>
        <label>1</label>
    </ligand>
</feature>
<dbReference type="GO" id="GO:0046872">
    <property type="term" value="F:metal ion binding"/>
    <property type="evidence" value="ECO:0007669"/>
    <property type="project" value="UniProtKB-KW"/>
</dbReference>
<dbReference type="OrthoDB" id="9806482at2"/>
<dbReference type="RefSeq" id="WP_093164364.1">
    <property type="nucleotide sequence ID" value="NZ_FNEK01000109.1"/>
</dbReference>
<keyword evidence="5" id="KW-0378">Hydrolase</keyword>
<dbReference type="CDD" id="cd01637">
    <property type="entry name" value="IMPase_like"/>
    <property type="match status" value="1"/>
</dbReference>
<dbReference type="STRING" id="571298.SAMN04488026_110914"/>
<dbReference type="InterPro" id="IPR020550">
    <property type="entry name" value="Inositol_monophosphatase_CS"/>
</dbReference>
<dbReference type="InterPro" id="IPR036705">
    <property type="entry name" value="Ribosyl_crysJ1_sf"/>
</dbReference>
<feature type="binding site" evidence="3">
    <location>
        <position position="70"/>
    </location>
    <ligand>
        <name>Mg(2+)</name>
        <dbReference type="ChEBI" id="CHEBI:18420"/>
        <label>1</label>
        <note>catalytic</note>
    </ligand>
</feature>
<keyword evidence="2 3" id="KW-0460">Magnesium</keyword>
<dbReference type="GO" id="GO:0016787">
    <property type="term" value="F:hydrolase activity"/>
    <property type="evidence" value="ECO:0007669"/>
    <property type="project" value="UniProtKB-KW"/>
</dbReference>
<feature type="binding site" evidence="3">
    <location>
        <position position="211"/>
    </location>
    <ligand>
        <name>Mg(2+)</name>
        <dbReference type="ChEBI" id="CHEBI:18420"/>
        <label>1</label>
        <note>catalytic</note>
    </ligand>
</feature>
<dbReference type="GO" id="GO:0046854">
    <property type="term" value="P:phosphatidylinositol phosphate biosynthetic process"/>
    <property type="evidence" value="ECO:0007669"/>
    <property type="project" value="InterPro"/>
</dbReference>
<organism evidence="5 6">
    <name type="scientific">Aliiruegeria lutimaris</name>
    <dbReference type="NCBI Taxonomy" id="571298"/>
    <lineage>
        <taxon>Bacteria</taxon>
        <taxon>Pseudomonadati</taxon>
        <taxon>Pseudomonadota</taxon>
        <taxon>Alphaproteobacteria</taxon>
        <taxon>Rhodobacterales</taxon>
        <taxon>Roseobacteraceae</taxon>
        <taxon>Aliiruegeria</taxon>
    </lineage>
</organism>
<dbReference type="InterPro" id="IPR050792">
    <property type="entry name" value="ADP-ribosylglycohydrolase"/>
</dbReference>
<accession>A0A1G9MFG9</accession>
<dbReference type="Proteomes" id="UP000199382">
    <property type="component" value="Unassembled WGS sequence"/>
</dbReference>
<feature type="binding site" evidence="4">
    <location>
        <position position="531"/>
    </location>
    <ligand>
        <name>Mg(2+)</name>
        <dbReference type="ChEBI" id="CHEBI:18420"/>
        <label>1</label>
    </ligand>
</feature>
<sequence length="598" mass="63222">MIQNPQFTAPTFLLPFVEKAVRDAGALVRAEFHRPGGPRGFGGKAPIDADVDQLLNRRLLAMLAADWCSEETPCKIRDDRDAWLVDPLDGTADFVKGLRGSAISVALIRGGKPVLGVVYSPVAPDDRGDMFTWASGGQLMRNGVPVGLADHRKQIVVAMNADAADYEAQNRQTLGDVRVLCSPSPAYRLARAAAGEVDAALSLVPGLCPWDIAGGHALLIGAGGQLLQRNGADIDYRRTAFEGCIGGAHRAVAHLANCSFRMGGKQSRRPAKPRTRVETSITLSRAQGCLLGQLSGDALGSAVEFLDRGTIARLYPRGVIELADGGTWNTIAGQPTDDSEMALALARSLAGRGHFDESDVARAYVRWKSSGPFDIGHTTAVGISALANGSRGATNSQANGALMRVSPIGIFAAGQPKEAARLAAQDARLTHPHPVCQAANSAFAAAISAGVAGGSCDEMWSTAYAYAGRGRGAAAVKQRLMEARSGTPADFQHQMGWVLTAFQNAFHYLINGVSLVDALVETVSKGGDTDTNAAICGALLGAVEGRDGIPRQWRNAVLTCRPVPSDDVHHPRPSVFWPDDALDLSEALLVSRQRKRTC</sequence>
<dbReference type="PROSITE" id="PS00630">
    <property type="entry name" value="IMP_2"/>
    <property type="match status" value="1"/>
</dbReference>
<feature type="binding site" evidence="3">
    <location>
        <position position="86"/>
    </location>
    <ligand>
        <name>Mg(2+)</name>
        <dbReference type="ChEBI" id="CHEBI:18420"/>
        <label>1</label>
        <note>catalytic</note>
    </ligand>
</feature>
<protein>
    <submittedName>
        <fullName evidence="5">ADP-ribosylglycohydrolase</fullName>
    </submittedName>
</protein>
<dbReference type="Pfam" id="PF00459">
    <property type="entry name" value="Inositol_P"/>
    <property type="match status" value="1"/>
</dbReference>
<gene>
    <name evidence="5" type="ORF">SAMN04488026_110914</name>
</gene>
<proteinExistence type="predicted"/>
<evidence type="ECO:0000313" key="5">
    <source>
        <dbReference type="EMBL" id="SDL72843.1"/>
    </source>
</evidence>
<keyword evidence="6" id="KW-1185">Reference proteome</keyword>
<feature type="binding site" evidence="4">
    <location>
        <position position="530"/>
    </location>
    <ligand>
        <name>Mg(2+)</name>
        <dbReference type="ChEBI" id="CHEBI:18420"/>
        <label>1</label>
    </ligand>
</feature>
<dbReference type="SUPFAM" id="SSF56655">
    <property type="entry name" value="Carbohydrate phosphatase"/>
    <property type="match status" value="1"/>
</dbReference>
<dbReference type="InterPro" id="IPR000760">
    <property type="entry name" value="Inositol_monophosphatase-like"/>
</dbReference>
<dbReference type="Gene3D" id="1.10.4080.10">
    <property type="entry name" value="ADP-ribosylation/Crystallin J1"/>
    <property type="match status" value="1"/>
</dbReference>
<dbReference type="SUPFAM" id="SSF101478">
    <property type="entry name" value="ADP-ribosylglycohydrolase"/>
    <property type="match status" value="1"/>
</dbReference>
<comment type="cofactor">
    <cofactor evidence="4">
        <name>Mg(2+)</name>
        <dbReference type="ChEBI" id="CHEBI:18420"/>
    </cofactor>
    <text evidence="4">Binds 2 magnesium ions per subunit.</text>
</comment>
<dbReference type="InterPro" id="IPR020583">
    <property type="entry name" value="Inositol_monoP_metal-BS"/>
</dbReference>
<dbReference type="EMBL" id="FNEK01000109">
    <property type="protein sequence ID" value="SDL72843.1"/>
    <property type="molecule type" value="Genomic_DNA"/>
</dbReference>
<evidence type="ECO:0000256" key="2">
    <source>
        <dbReference type="ARBA" id="ARBA00022842"/>
    </source>
</evidence>
<dbReference type="PROSITE" id="PS00629">
    <property type="entry name" value="IMP_1"/>
    <property type="match status" value="1"/>
</dbReference>
<feature type="binding site" evidence="4">
    <location>
        <position position="338"/>
    </location>
    <ligand>
        <name>Mg(2+)</name>
        <dbReference type="ChEBI" id="CHEBI:18420"/>
        <label>1</label>
    </ligand>
</feature>
<dbReference type="InterPro" id="IPR005502">
    <property type="entry name" value="Ribosyl_crysJ1"/>
</dbReference>
<feature type="binding site" evidence="3">
    <location>
        <position position="89"/>
    </location>
    <ligand>
        <name>Mg(2+)</name>
        <dbReference type="ChEBI" id="CHEBI:18420"/>
        <label>1</label>
        <note>catalytic</note>
    </ligand>
</feature>